<accession>A0A5J6MCS8</accession>
<reference evidence="2 3" key="1">
    <citation type="submission" date="2019-08" db="EMBL/GenBank/DDBJ databases">
        <title>Hyperibacter terrae gen. nov., sp. nov. and Hyperibacter viscosus sp. nov., two new members in the family Rhodospirillaceae isolated from the rhizosphere of Hypericum perforatum.</title>
        <authorList>
            <person name="Noviana Z."/>
        </authorList>
    </citation>
    <scope>NUCLEOTIDE SEQUENCE [LARGE SCALE GENOMIC DNA]</scope>
    <source>
        <strain evidence="2 3">R5913</strain>
    </source>
</reference>
<feature type="region of interest" description="Disordered" evidence="1">
    <location>
        <begin position="205"/>
        <end position="240"/>
    </location>
</feature>
<name>A0A5J6MCS8_9PROT</name>
<evidence type="ECO:0000313" key="2">
    <source>
        <dbReference type="EMBL" id="QEX15178.1"/>
    </source>
</evidence>
<evidence type="ECO:0000313" key="3">
    <source>
        <dbReference type="Proteomes" id="UP000326202"/>
    </source>
</evidence>
<sequence>MNIIHPVKAGRLAPVRIACINKATIDLGVDFDKLIAALQKCYDRHFLPVWGYPVALYKPRKAKPTDWQLIFLDDASVAAAYGDHALTKQGQPCSKIFVKTTLRDKELVSVTASHELFEMVIDPIANLWAQAKGGTQYAYEMCDPVEEDTFLVDRIPMSNFLYPTWFEPFKHPRGTKFDHLGLLKKPFSVRPDGYVTIKTREKVKDKFGSRRKRQRFEAEDRTGHRSEYRKPHGKRIRKRI</sequence>
<dbReference type="Proteomes" id="UP000326202">
    <property type="component" value="Chromosome"/>
</dbReference>
<dbReference type="KEGG" id="htq:FRZ44_04580"/>
<proteinExistence type="predicted"/>
<protein>
    <submittedName>
        <fullName evidence="2">Uncharacterized protein</fullName>
    </submittedName>
</protein>
<gene>
    <name evidence="2" type="ORF">FRZ44_04580</name>
</gene>
<feature type="compositionally biased region" description="Basic residues" evidence="1">
    <location>
        <begin position="231"/>
        <end position="240"/>
    </location>
</feature>
<dbReference type="OrthoDB" id="7375329at2"/>
<organism evidence="2 3">
    <name type="scientific">Hypericibacter terrae</name>
    <dbReference type="NCBI Taxonomy" id="2602015"/>
    <lineage>
        <taxon>Bacteria</taxon>
        <taxon>Pseudomonadati</taxon>
        <taxon>Pseudomonadota</taxon>
        <taxon>Alphaproteobacteria</taxon>
        <taxon>Rhodospirillales</taxon>
        <taxon>Dongiaceae</taxon>
        <taxon>Hypericibacter</taxon>
    </lineage>
</organism>
<feature type="compositionally biased region" description="Basic and acidic residues" evidence="1">
    <location>
        <begin position="215"/>
        <end position="230"/>
    </location>
</feature>
<evidence type="ECO:0000256" key="1">
    <source>
        <dbReference type="SAM" id="MobiDB-lite"/>
    </source>
</evidence>
<keyword evidence="3" id="KW-1185">Reference proteome</keyword>
<dbReference type="EMBL" id="CP042906">
    <property type="protein sequence ID" value="QEX15178.1"/>
    <property type="molecule type" value="Genomic_DNA"/>
</dbReference>
<dbReference type="AlphaFoldDB" id="A0A5J6MCS8"/>
<dbReference type="RefSeq" id="WP_151175660.1">
    <property type="nucleotide sequence ID" value="NZ_CP042906.1"/>
</dbReference>